<dbReference type="AlphaFoldDB" id="A0AAV5TTB8"/>
<accession>A0AAV5TTB8</accession>
<feature type="region of interest" description="Disordered" evidence="1">
    <location>
        <begin position="91"/>
        <end position="112"/>
    </location>
</feature>
<evidence type="ECO:0000313" key="2">
    <source>
        <dbReference type="EMBL" id="GMS97738.1"/>
    </source>
</evidence>
<feature type="non-terminal residue" evidence="2">
    <location>
        <position position="112"/>
    </location>
</feature>
<feature type="non-terminal residue" evidence="2">
    <location>
        <position position="1"/>
    </location>
</feature>
<dbReference type="Proteomes" id="UP001432027">
    <property type="component" value="Unassembled WGS sequence"/>
</dbReference>
<evidence type="ECO:0008006" key="4">
    <source>
        <dbReference type="Google" id="ProtNLM"/>
    </source>
</evidence>
<evidence type="ECO:0000313" key="3">
    <source>
        <dbReference type="Proteomes" id="UP001432027"/>
    </source>
</evidence>
<protein>
    <recommendedName>
        <fullName evidence="4">G protein-coupled receptor</fullName>
    </recommendedName>
</protein>
<evidence type="ECO:0000256" key="1">
    <source>
        <dbReference type="SAM" id="MobiDB-lite"/>
    </source>
</evidence>
<feature type="compositionally biased region" description="Basic and acidic residues" evidence="1">
    <location>
        <begin position="99"/>
        <end position="112"/>
    </location>
</feature>
<keyword evidence="3" id="KW-1185">Reference proteome</keyword>
<gene>
    <name evidence="2" type="ORF">PENTCL1PPCAC_19913</name>
</gene>
<name>A0AAV5TTB8_9BILA</name>
<comment type="caution">
    <text evidence="2">The sequence shown here is derived from an EMBL/GenBank/DDBJ whole genome shotgun (WGS) entry which is preliminary data.</text>
</comment>
<sequence>RTPAAGSTPNLLMLVVSYDAFGTIYQRFRRPSRFMPALIFALCSFTSVETELLFLKRSKHVDSLAMGLPVFLHASRRRGAAAIHPSNRRSGVILASEGGGREGRDSLGGERG</sequence>
<dbReference type="EMBL" id="BTSX01000004">
    <property type="protein sequence ID" value="GMS97738.1"/>
    <property type="molecule type" value="Genomic_DNA"/>
</dbReference>
<proteinExistence type="predicted"/>
<reference evidence="2" key="1">
    <citation type="submission" date="2023-10" db="EMBL/GenBank/DDBJ databases">
        <title>Genome assembly of Pristionchus species.</title>
        <authorList>
            <person name="Yoshida K."/>
            <person name="Sommer R.J."/>
        </authorList>
    </citation>
    <scope>NUCLEOTIDE SEQUENCE</scope>
    <source>
        <strain evidence="2">RS0144</strain>
    </source>
</reference>
<organism evidence="2 3">
    <name type="scientific">Pristionchus entomophagus</name>
    <dbReference type="NCBI Taxonomy" id="358040"/>
    <lineage>
        <taxon>Eukaryota</taxon>
        <taxon>Metazoa</taxon>
        <taxon>Ecdysozoa</taxon>
        <taxon>Nematoda</taxon>
        <taxon>Chromadorea</taxon>
        <taxon>Rhabditida</taxon>
        <taxon>Rhabditina</taxon>
        <taxon>Diplogasteromorpha</taxon>
        <taxon>Diplogasteroidea</taxon>
        <taxon>Neodiplogasteridae</taxon>
        <taxon>Pristionchus</taxon>
    </lineage>
</organism>